<keyword evidence="3" id="KW-1185">Reference proteome</keyword>
<reference evidence="2 3" key="1">
    <citation type="journal article" date="2023" name="Life. Sci Alliance">
        <title>Evolutionary insights into 3D genome organization and epigenetic landscape of Vigna mungo.</title>
        <authorList>
            <person name="Junaid A."/>
            <person name="Singh B."/>
            <person name="Bhatia S."/>
        </authorList>
    </citation>
    <scope>NUCLEOTIDE SEQUENCE [LARGE SCALE GENOMIC DNA]</scope>
    <source>
        <strain evidence="2">Urdbean</strain>
    </source>
</reference>
<sequence>MNHPNRELHHQRDDPCRRCAKLQGHHLLQPVENHNEIQKNPKSKKPRIAPLLASTGHHECFPTQLCSSSSCYHEPFNSRSHPPLKQNREHCFPSSRGTGAGRFPPNAEP</sequence>
<organism evidence="2 3">
    <name type="scientific">Vigna mungo</name>
    <name type="common">Black gram</name>
    <name type="synonym">Phaseolus mungo</name>
    <dbReference type="NCBI Taxonomy" id="3915"/>
    <lineage>
        <taxon>Eukaryota</taxon>
        <taxon>Viridiplantae</taxon>
        <taxon>Streptophyta</taxon>
        <taxon>Embryophyta</taxon>
        <taxon>Tracheophyta</taxon>
        <taxon>Spermatophyta</taxon>
        <taxon>Magnoliopsida</taxon>
        <taxon>eudicotyledons</taxon>
        <taxon>Gunneridae</taxon>
        <taxon>Pentapetalae</taxon>
        <taxon>rosids</taxon>
        <taxon>fabids</taxon>
        <taxon>Fabales</taxon>
        <taxon>Fabaceae</taxon>
        <taxon>Papilionoideae</taxon>
        <taxon>50 kb inversion clade</taxon>
        <taxon>NPAAA clade</taxon>
        <taxon>indigoferoid/millettioid clade</taxon>
        <taxon>Phaseoleae</taxon>
        <taxon>Vigna</taxon>
    </lineage>
</organism>
<evidence type="ECO:0000313" key="2">
    <source>
        <dbReference type="EMBL" id="WVY90635.1"/>
    </source>
</evidence>
<gene>
    <name evidence="2" type="ORF">V8G54_036149</name>
</gene>
<evidence type="ECO:0000313" key="3">
    <source>
        <dbReference type="Proteomes" id="UP001374535"/>
    </source>
</evidence>
<name>A0AAQ3MGT7_VIGMU</name>
<feature type="region of interest" description="Disordered" evidence="1">
    <location>
        <begin position="72"/>
        <end position="109"/>
    </location>
</feature>
<dbReference type="AlphaFoldDB" id="A0AAQ3MGT7"/>
<dbReference type="EMBL" id="CP144690">
    <property type="protein sequence ID" value="WVY90635.1"/>
    <property type="molecule type" value="Genomic_DNA"/>
</dbReference>
<protein>
    <submittedName>
        <fullName evidence="2">Uncharacterized protein</fullName>
    </submittedName>
</protein>
<proteinExistence type="predicted"/>
<evidence type="ECO:0000256" key="1">
    <source>
        <dbReference type="SAM" id="MobiDB-lite"/>
    </source>
</evidence>
<accession>A0AAQ3MGT7</accession>
<dbReference type="Proteomes" id="UP001374535">
    <property type="component" value="Chromosome 11"/>
</dbReference>